<feature type="domain" description="Methyltransferase type 12" evidence="1">
    <location>
        <begin position="39"/>
        <end position="134"/>
    </location>
</feature>
<name>A0A7Y9IDI7_9ACTN</name>
<evidence type="ECO:0000259" key="1">
    <source>
        <dbReference type="Pfam" id="PF08242"/>
    </source>
</evidence>
<dbReference type="GO" id="GO:0032259">
    <property type="term" value="P:methylation"/>
    <property type="evidence" value="ECO:0007669"/>
    <property type="project" value="UniProtKB-KW"/>
</dbReference>
<dbReference type="InterPro" id="IPR013217">
    <property type="entry name" value="Methyltransf_12"/>
</dbReference>
<dbReference type="Proteomes" id="UP000569914">
    <property type="component" value="Unassembled WGS sequence"/>
</dbReference>
<accession>A0A7Y9IDI7</accession>
<evidence type="ECO:0000313" key="2">
    <source>
        <dbReference type="EMBL" id="NYE74958.1"/>
    </source>
</evidence>
<keyword evidence="2" id="KW-0489">Methyltransferase</keyword>
<dbReference type="SUPFAM" id="SSF53335">
    <property type="entry name" value="S-adenosyl-L-methionine-dependent methyltransferases"/>
    <property type="match status" value="1"/>
</dbReference>
<comment type="caution">
    <text evidence="2">The sequence shown here is derived from an EMBL/GenBank/DDBJ whole genome shotgun (WGS) entry which is preliminary data.</text>
</comment>
<organism evidence="2 3">
    <name type="scientific">Microlunatus parietis</name>
    <dbReference type="NCBI Taxonomy" id="682979"/>
    <lineage>
        <taxon>Bacteria</taxon>
        <taxon>Bacillati</taxon>
        <taxon>Actinomycetota</taxon>
        <taxon>Actinomycetes</taxon>
        <taxon>Propionibacteriales</taxon>
        <taxon>Propionibacteriaceae</taxon>
        <taxon>Microlunatus</taxon>
    </lineage>
</organism>
<protein>
    <submittedName>
        <fullName evidence="2">SAM-dependent methyltransferase</fullName>
    </submittedName>
</protein>
<proteinExistence type="predicted"/>
<dbReference type="InterPro" id="IPR029063">
    <property type="entry name" value="SAM-dependent_MTases_sf"/>
</dbReference>
<dbReference type="Gene3D" id="3.40.50.150">
    <property type="entry name" value="Vaccinia Virus protein VP39"/>
    <property type="match status" value="1"/>
</dbReference>
<evidence type="ECO:0000313" key="3">
    <source>
        <dbReference type="Proteomes" id="UP000569914"/>
    </source>
</evidence>
<dbReference type="AlphaFoldDB" id="A0A7Y9IDI7"/>
<keyword evidence="2" id="KW-0808">Transferase</keyword>
<dbReference type="CDD" id="cd02440">
    <property type="entry name" value="AdoMet_MTases"/>
    <property type="match status" value="1"/>
</dbReference>
<reference evidence="2 3" key="1">
    <citation type="submission" date="2020-07" db="EMBL/GenBank/DDBJ databases">
        <title>Sequencing the genomes of 1000 actinobacteria strains.</title>
        <authorList>
            <person name="Klenk H.-P."/>
        </authorList>
    </citation>
    <scope>NUCLEOTIDE SEQUENCE [LARGE SCALE GENOMIC DNA]</scope>
    <source>
        <strain evidence="2 3">DSM 22083</strain>
    </source>
</reference>
<sequence>MTTSVPINGLSLTLNSPIDPDRLDRIVADLAAARPQRIVDLGCGWGEVLFRVLEAVPGATGVGIDLEPADTDRGRDAADRRGLTERVRLEVGDASAHRGTYDLALSIGAHHALDPDVGKALTALRGLVVDGGRLLFGIDYWLSEPPPERLEIMWGGATLAESRPLGEVVDAAAAAGFRLLDLHEVSQSEWNAYECGLVRNQEEWLLTHPDHPDAAGLRRRLDEGRREWLAGHHGYLGFAWLTLGALPGT</sequence>
<dbReference type="GO" id="GO:0008168">
    <property type="term" value="F:methyltransferase activity"/>
    <property type="evidence" value="ECO:0007669"/>
    <property type="project" value="UniProtKB-KW"/>
</dbReference>
<dbReference type="RefSeq" id="WP_179757541.1">
    <property type="nucleotide sequence ID" value="NZ_JACCBU010000001.1"/>
</dbReference>
<gene>
    <name evidence="2" type="ORF">BKA15_006287</name>
</gene>
<keyword evidence="3" id="KW-1185">Reference proteome</keyword>
<dbReference type="Pfam" id="PF08242">
    <property type="entry name" value="Methyltransf_12"/>
    <property type="match status" value="1"/>
</dbReference>
<dbReference type="EMBL" id="JACCBU010000001">
    <property type="protein sequence ID" value="NYE74958.1"/>
    <property type="molecule type" value="Genomic_DNA"/>
</dbReference>